<comment type="caution">
    <text evidence="1">The sequence shown here is derived from an EMBL/GenBank/DDBJ whole genome shotgun (WGS) entry which is preliminary data.</text>
</comment>
<gene>
    <name evidence="1" type="ORF">HKBW3S42_02305</name>
</gene>
<dbReference type="Proteomes" id="UP000568877">
    <property type="component" value="Unassembled WGS sequence"/>
</dbReference>
<dbReference type="EMBL" id="BLSA01000845">
    <property type="protein sequence ID" value="GFP33965.1"/>
    <property type="molecule type" value="Genomic_DNA"/>
</dbReference>
<dbReference type="AlphaFoldDB" id="A0A6V8PMX0"/>
<evidence type="ECO:0000313" key="1">
    <source>
        <dbReference type="EMBL" id="GFP33965.1"/>
    </source>
</evidence>
<evidence type="ECO:0000313" key="2">
    <source>
        <dbReference type="Proteomes" id="UP000568877"/>
    </source>
</evidence>
<proteinExistence type="predicted"/>
<sequence length="109" mass="12689">MNNQEYIVKGFPSLSRDFHNLITATILEEENQKLFPEKVEIEDKQIIQKDNLSNIGALIKNIVTISRYHRKWTPLTPGVFYSKSMHCIELKEAVKDDRIRFFGCLISCS</sequence>
<protein>
    <submittedName>
        <fullName evidence="1">Uncharacterized protein</fullName>
    </submittedName>
</protein>
<reference evidence="1 2" key="1">
    <citation type="journal article" date="2020" name="Front. Microbiol.">
        <title>Single-cell genomics of novel Actinobacteria with the Wood-Ljungdahl pathway discovered in a serpentinizing system.</title>
        <authorList>
            <person name="Merino N."/>
            <person name="Kawai M."/>
            <person name="Boyd E.S."/>
            <person name="Colman D.R."/>
            <person name="McGlynn S.E."/>
            <person name="Nealson K.H."/>
            <person name="Kurokawa K."/>
            <person name="Hongoh Y."/>
        </authorList>
    </citation>
    <scope>NUCLEOTIDE SEQUENCE [LARGE SCALE GENOMIC DNA]</scope>
    <source>
        <strain evidence="1 2">S42</strain>
    </source>
</reference>
<accession>A0A6V8PMX0</accession>
<organism evidence="1 2">
    <name type="scientific">Candidatus Hakubella thermalkaliphila</name>
    <dbReference type="NCBI Taxonomy" id="2754717"/>
    <lineage>
        <taxon>Bacteria</taxon>
        <taxon>Bacillati</taxon>
        <taxon>Actinomycetota</taxon>
        <taxon>Actinomycetota incertae sedis</taxon>
        <taxon>Candidatus Hakubellales</taxon>
        <taxon>Candidatus Hakubellaceae</taxon>
        <taxon>Candidatus Hakubella</taxon>
    </lineage>
</organism>
<name>A0A6V8PMX0_9ACTN</name>